<evidence type="ECO:0000313" key="3">
    <source>
        <dbReference type="EMBL" id="MBM9618220.1"/>
    </source>
</evidence>
<accession>A0ABS2UL06</accession>
<dbReference type="RefSeq" id="WP_205372514.1">
    <property type="nucleotide sequence ID" value="NZ_JAFEJA010000001.1"/>
</dbReference>
<gene>
    <name evidence="3" type="ORF">JE024_05580</name>
</gene>
<dbReference type="GO" id="GO:0016787">
    <property type="term" value="F:hydrolase activity"/>
    <property type="evidence" value="ECO:0007669"/>
    <property type="project" value="UniProtKB-KW"/>
</dbReference>
<comment type="caution">
    <text evidence="3">The sequence shown here is derived from an EMBL/GenBank/DDBJ whole genome shotgun (WGS) entry which is preliminary data.</text>
</comment>
<dbReference type="InterPro" id="IPR029058">
    <property type="entry name" value="AB_hydrolase_fold"/>
</dbReference>
<proteinExistence type="inferred from homology"/>
<evidence type="ECO:0000313" key="4">
    <source>
        <dbReference type="Proteomes" id="UP000664109"/>
    </source>
</evidence>
<keyword evidence="3" id="KW-0378">Hydrolase</keyword>
<dbReference type="InterPro" id="IPR001031">
    <property type="entry name" value="Thioesterase"/>
</dbReference>
<dbReference type="PANTHER" id="PTHR11487:SF0">
    <property type="entry name" value="S-ACYL FATTY ACID SYNTHASE THIOESTERASE, MEDIUM CHAIN"/>
    <property type="match status" value="1"/>
</dbReference>
<dbReference type="PANTHER" id="PTHR11487">
    <property type="entry name" value="THIOESTERASE"/>
    <property type="match status" value="1"/>
</dbReference>
<reference evidence="3 4" key="1">
    <citation type="journal article" date="2016" name="Arch. Microbiol.">
        <title>Streptomyces zhihengii sp. nov., isolated from rhizospheric soil of Psammosilene tunicoides.</title>
        <authorList>
            <person name="Huang M.J."/>
            <person name="Fei J.J."/>
            <person name="Salam N."/>
            <person name="Kim C.J."/>
            <person name="Hozzein W.N."/>
            <person name="Xiao M."/>
            <person name="Huang H.Q."/>
            <person name="Li W.J."/>
        </authorList>
    </citation>
    <scope>NUCLEOTIDE SEQUENCE [LARGE SCALE GENOMIC DNA]</scope>
    <source>
        <strain evidence="3 4">YIM T102</strain>
    </source>
</reference>
<dbReference type="Proteomes" id="UP000664109">
    <property type="component" value="Unassembled WGS sequence"/>
</dbReference>
<name>A0ABS2UL06_9ACTN</name>
<dbReference type="Pfam" id="PF00975">
    <property type="entry name" value="Thioesterase"/>
    <property type="match status" value="1"/>
</dbReference>
<dbReference type="Gene3D" id="3.40.50.1820">
    <property type="entry name" value="alpha/beta hydrolase"/>
    <property type="match status" value="1"/>
</dbReference>
<keyword evidence="4" id="KW-1185">Reference proteome</keyword>
<dbReference type="SUPFAM" id="SSF53474">
    <property type="entry name" value="alpha/beta-Hydrolases"/>
    <property type="match status" value="1"/>
</dbReference>
<comment type="similarity">
    <text evidence="1">Belongs to the thioesterase family.</text>
</comment>
<protein>
    <submittedName>
        <fullName evidence="3">Alpha/beta fold hydrolase</fullName>
    </submittedName>
</protein>
<dbReference type="EMBL" id="JAFEJA010000001">
    <property type="protein sequence ID" value="MBM9618220.1"/>
    <property type="molecule type" value="Genomic_DNA"/>
</dbReference>
<sequence>MTGLYCFPHSGGLSHQLRPLAREIAPDRFHPVDYPQAVEGAGPPASVGEFVDGWLRSREDAGCADAGFEDACLYGHSLGGLVAFETAVRLERRGTPAAALVMGACVPGGAVRPAARISPQTCTDDELLDWSFDVVRGRRPSPADREVFAAFAPRLRRDLRVYEGHRVDGRLEKTPVLLLLGTDDPVCPLDARRHWTPHVTRLTCVEVKGGHMFHQDDPAATAAAIRDWRAG</sequence>
<evidence type="ECO:0000256" key="1">
    <source>
        <dbReference type="ARBA" id="ARBA00007169"/>
    </source>
</evidence>
<dbReference type="InterPro" id="IPR012223">
    <property type="entry name" value="TEII"/>
</dbReference>
<organism evidence="3 4">
    <name type="scientific">Streptomyces zhihengii</name>
    <dbReference type="NCBI Taxonomy" id="1818004"/>
    <lineage>
        <taxon>Bacteria</taxon>
        <taxon>Bacillati</taxon>
        <taxon>Actinomycetota</taxon>
        <taxon>Actinomycetes</taxon>
        <taxon>Kitasatosporales</taxon>
        <taxon>Streptomycetaceae</taxon>
        <taxon>Streptomyces</taxon>
    </lineage>
</organism>
<feature type="domain" description="Thioesterase" evidence="2">
    <location>
        <begin position="4"/>
        <end position="225"/>
    </location>
</feature>
<evidence type="ECO:0000259" key="2">
    <source>
        <dbReference type="Pfam" id="PF00975"/>
    </source>
</evidence>